<keyword evidence="2" id="KW-0804">Transcription</keyword>
<organism evidence="4 5">
    <name type="scientific">Catellatospora chokoriensis</name>
    <dbReference type="NCBI Taxonomy" id="310353"/>
    <lineage>
        <taxon>Bacteria</taxon>
        <taxon>Bacillati</taxon>
        <taxon>Actinomycetota</taxon>
        <taxon>Actinomycetes</taxon>
        <taxon>Micromonosporales</taxon>
        <taxon>Micromonosporaceae</taxon>
        <taxon>Catellatospora</taxon>
    </lineage>
</organism>
<gene>
    <name evidence="4" type="ORF">Cch02nite_63250</name>
</gene>
<dbReference type="EMBL" id="BONG01000052">
    <property type="protein sequence ID" value="GIF92881.1"/>
    <property type="molecule type" value="Genomic_DNA"/>
</dbReference>
<evidence type="ECO:0000313" key="5">
    <source>
        <dbReference type="Proteomes" id="UP000619293"/>
    </source>
</evidence>
<evidence type="ECO:0000256" key="3">
    <source>
        <dbReference type="SAM" id="MobiDB-lite"/>
    </source>
</evidence>
<feature type="compositionally biased region" description="Basic and acidic residues" evidence="3">
    <location>
        <begin position="1"/>
        <end position="11"/>
    </location>
</feature>
<evidence type="ECO:0000256" key="2">
    <source>
        <dbReference type="ARBA" id="ARBA00023163"/>
    </source>
</evidence>
<comment type="caution">
    <text evidence="4">The sequence shown here is derived from an EMBL/GenBank/DDBJ whole genome shotgun (WGS) entry which is preliminary data.</text>
</comment>
<dbReference type="InterPro" id="IPR041916">
    <property type="entry name" value="Anti_sigma_zinc_sf"/>
</dbReference>
<name>A0A8J3K493_9ACTN</name>
<feature type="region of interest" description="Disordered" evidence="3">
    <location>
        <begin position="1"/>
        <end position="38"/>
    </location>
</feature>
<keyword evidence="5" id="KW-1185">Reference proteome</keyword>
<dbReference type="Gene3D" id="1.10.10.1320">
    <property type="entry name" value="Anti-sigma factor, zinc-finger domain"/>
    <property type="match status" value="1"/>
</dbReference>
<protein>
    <submittedName>
        <fullName evidence="4">Uncharacterized protein</fullName>
    </submittedName>
</protein>
<reference evidence="4 5" key="1">
    <citation type="submission" date="2021-01" db="EMBL/GenBank/DDBJ databases">
        <title>Whole genome shotgun sequence of Catellatospora chokoriensis NBRC 107358.</title>
        <authorList>
            <person name="Komaki H."/>
            <person name="Tamura T."/>
        </authorList>
    </citation>
    <scope>NUCLEOTIDE SEQUENCE [LARGE SCALE GENOMIC DNA]</scope>
    <source>
        <strain evidence="4 5">NBRC 107358</strain>
    </source>
</reference>
<accession>A0A8J3K493</accession>
<evidence type="ECO:0000256" key="1">
    <source>
        <dbReference type="ARBA" id="ARBA00023015"/>
    </source>
</evidence>
<evidence type="ECO:0000313" key="4">
    <source>
        <dbReference type="EMBL" id="GIF92881.1"/>
    </source>
</evidence>
<sequence length="108" mass="11220">MEGRRAPRRAEPGWGLSRRLFSRRVPPPPGPGGAACPADTGPSLAGLYLIGALPAEQTHSYEGHLLHCPACQTDCDRIGPAVDALATLRVGGDAEIAEQGALAADDRP</sequence>
<dbReference type="AlphaFoldDB" id="A0A8J3K493"/>
<proteinExistence type="predicted"/>
<dbReference type="RefSeq" id="WP_191841377.1">
    <property type="nucleotide sequence ID" value="NZ_BAAALB010000019.1"/>
</dbReference>
<keyword evidence="1" id="KW-0805">Transcription regulation</keyword>
<dbReference type="Proteomes" id="UP000619293">
    <property type="component" value="Unassembled WGS sequence"/>
</dbReference>